<dbReference type="EMBL" id="LWDP01000010">
    <property type="protein sequence ID" value="ORD94734.1"/>
    <property type="molecule type" value="Genomic_DNA"/>
</dbReference>
<dbReference type="SUPFAM" id="SSF101898">
    <property type="entry name" value="NHL repeat"/>
    <property type="match status" value="1"/>
</dbReference>
<dbReference type="GO" id="GO:0005737">
    <property type="term" value="C:cytoplasm"/>
    <property type="evidence" value="ECO:0007669"/>
    <property type="project" value="TreeGrafter"/>
</dbReference>
<proteinExistence type="predicted"/>
<dbReference type="PANTHER" id="PTHR31913">
    <property type="entry name" value="VACUOLAR IMPORT AND DEGRADATION PROTEIN 27"/>
    <property type="match status" value="1"/>
</dbReference>
<feature type="domain" description="Vacuolar import/degradation Vid27 C-terminal" evidence="1">
    <location>
        <begin position="256"/>
        <end position="540"/>
    </location>
</feature>
<evidence type="ECO:0000313" key="2">
    <source>
        <dbReference type="EMBL" id="ORD94734.1"/>
    </source>
</evidence>
<organism evidence="2 3">
    <name type="scientific">Enterospora canceri</name>
    <dbReference type="NCBI Taxonomy" id="1081671"/>
    <lineage>
        <taxon>Eukaryota</taxon>
        <taxon>Fungi</taxon>
        <taxon>Fungi incertae sedis</taxon>
        <taxon>Microsporidia</taxon>
        <taxon>Enterocytozoonidae</taxon>
        <taxon>Enterospora</taxon>
    </lineage>
</organism>
<dbReference type="Proteomes" id="UP000192639">
    <property type="component" value="Unassembled WGS sequence"/>
</dbReference>
<protein>
    <submittedName>
        <fullName evidence="2">VID27</fullName>
    </submittedName>
</protein>
<evidence type="ECO:0000313" key="3">
    <source>
        <dbReference type="Proteomes" id="UP000192639"/>
    </source>
</evidence>
<gene>
    <name evidence="2" type="primary">VID27</name>
    <name evidence="2" type="ORF">ECANGB1_53</name>
</gene>
<dbReference type="OrthoDB" id="10251113at2759"/>
<reference evidence="2 3" key="1">
    <citation type="journal article" date="2017" name="Environ. Microbiol.">
        <title>Decay of the glycolytic pathway and adaptation to intranuclear parasitism within Enterocytozoonidae microsporidia.</title>
        <authorList>
            <person name="Wiredu Boakye D."/>
            <person name="Jaroenlak P."/>
            <person name="Prachumwat A."/>
            <person name="Williams T.A."/>
            <person name="Bateman K.S."/>
            <person name="Itsathitphaisarn O."/>
            <person name="Sritunyalucksana K."/>
            <person name="Paszkiewicz K.H."/>
            <person name="Moore K.A."/>
            <person name="Stentiford G.D."/>
            <person name="Williams B.A."/>
        </authorList>
    </citation>
    <scope>NUCLEOTIDE SEQUENCE [LARGE SCALE GENOMIC DNA]</scope>
    <source>
        <strain evidence="2 3">GB1</strain>
    </source>
</reference>
<dbReference type="AlphaFoldDB" id="A0A1Y1S8D3"/>
<keyword evidence="3" id="KW-1185">Reference proteome</keyword>
<dbReference type="InterPro" id="IPR040458">
    <property type="entry name" value="Vid27"/>
</dbReference>
<name>A0A1Y1S8D3_9MICR</name>
<evidence type="ECO:0000259" key="1">
    <source>
        <dbReference type="Pfam" id="PF08553"/>
    </source>
</evidence>
<dbReference type="Pfam" id="PF08553">
    <property type="entry name" value="VID27"/>
    <property type="match status" value="1"/>
</dbReference>
<dbReference type="PANTHER" id="PTHR31913:SF0">
    <property type="entry name" value="VACUOLAR IMPORT AND DEGRADATION PROTEIN 27"/>
    <property type="match status" value="1"/>
</dbReference>
<sequence length="542" mass="62597">MVFELLKNIVLGHKEEKARLYKQNEYLGTVDVKISDNEIEIFTDEFDVTDIKQIANKKDHLVIKTKEAKYRIFDRNHDQIYEMIHPIIEPEKTLFESDDFDYYVYDTVKQCFTLVDLDEKKITVCEDLGGFYLSLEEEERVVHFQPITSATQYYMDKANRTVVWSIFKERKYQTFSIKFKENLDFLKFLTSFVECTYRSVNEDGTDSKYFEEMFVTVEEKKEEEKEDWTEYAGATENSPPEFVTEEGVENRNLVVDDRSVFVTRGRALGVFDTNLNFRTQVVNAFDNPSKVETYRGHSSLLGQTKKDELSLLDLEKGEVVDRWSLKEMNDFFHAKRRENDGTLVGIGDYSLFRIDPRTKEKVVEAKEYKTKNEFKVGIATERGDVAVASAKGDLRLYNDVGKRAKSLINGFGDCATGIDSSKSGSLVLCTYKSYILLYEVGSDYSIGLGRRKKSPRRLHLKPEHLALINAGVCFTVAKFDQNDRQIVSSTGKYLIRWNVADVLENKVHRYSIRTFCDEVVDENFAADGEGVIVALPNDVRRL</sequence>
<dbReference type="GO" id="GO:0005634">
    <property type="term" value="C:nucleus"/>
    <property type="evidence" value="ECO:0007669"/>
    <property type="project" value="TreeGrafter"/>
</dbReference>
<dbReference type="InterPro" id="IPR013863">
    <property type="entry name" value="VID27_C"/>
</dbReference>
<dbReference type="VEuPathDB" id="MicrosporidiaDB:ECANGB1_53"/>
<accession>A0A1Y1S8D3</accession>
<comment type="caution">
    <text evidence="2">The sequence shown here is derived from an EMBL/GenBank/DDBJ whole genome shotgun (WGS) entry which is preliminary data.</text>
</comment>